<reference evidence="1" key="1">
    <citation type="journal article" date="2020" name="mSystems">
        <title>Genome- and Community-Level Interaction Insights into Carbon Utilization and Element Cycling Functions of Hydrothermarchaeota in Hydrothermal Sediment.</title>
        <authorList>
            <person name="Zhou Z."/>
            <person name="Liu Y."/>
            <person name="Xu W."/>
            <person name="Pan J."/>
            <person name="Luo Z.H."/>
            <person name="Li M."/>
        </authorList>
    </citation>
    <scope>NUCLEOTIDE SEQUENCE [LARGE SCALE GENOMIC DNA]</scope>
    <source>
        <strain evidence="1">SpSt-876</strain>
    </source>
</reference>
<protein>
    <submittedName>
        <fullName evidence="1">Uncharacterized protein</fullName>
    </submittedName>
</protein>
<dbReference type="AlphaFoldDB" id="A0A7C6A7R7"/>
<proteinExistence type="predicted"/>
<sequence>MFEVAERLLMRKIENILKIPMIIGVPDPNWVKAKGYPCGAVMLNNVKILDWIEDGSPDSFQAEGDKVIENYVLAEAEMTFAFHLFSEKKVQLDQLTLKLLYELSRIAILGDGYSLGSISFRDELPEPEGPRIFERIFAIPLIGDILETVITQKGTIEFIGEVSTSGGYAPK</sequence>
<name>A0A7C6A7R7_UNCW3</name>
<comment type="caution">
    <text evidence="1">The sequence shown here is derived from an EMBL/GenBank/DDBJ whole genome shotgun (WGS) entry which is preliminary data.</text>
</comment>
<gene>
    <name evidence="1" type="ORF">ENW73_00480</name>
</gene>
<organism evidence="1">
    <name type="scientific">candidate division WOR-3 bacterium</name>
    <dbReference type="NCBI Taxonomy" id="2052148"/>
    <lineage>
        <taxon>Bacteria</taxon>
        <taxon>Bacteria division WOR-3</taxon>
    </lineage>
</organism>
<dbReference type="EMBL" id="DTLI01000016">
    <property type="protein sequence ID" value="HHS51330.1"/>
    <property type="molecule type" value="Genomic_DNA"/>
</dbReference>
<accession>A0A7C6A7R7</accession>
<evidence type="ECO:0000313" key="1">
    <source>
        <dbReference type="EMBL" id="HHS51330.1"/>
    </source>
</evidence>